<keyword evidence="4 6" id="KW-1133">Transmembrane helix</keyword>
<comment type="similarity">
    <text evidence="6">Belongs to the binding-protein-dependent transport system permease family.</text>
</comment>
<dbReference type="Pfam" id="PF00528">
    <property type="entry name" value="BPD_transp_1"/>
    <property type="match status" value="1"/>
</dbReference>
<evidence type="ECO:0000256" key="2">
    <source>
        <dbReference type="ARBA" id="ARBA00022448"/>
    </source>
</evidence>
<dbReference type="PANTHER" id="PTHR30177:SF4">
    <property type="entry name" value="OSMOPROTECTANT IMPORT PERMEASE PROTEIN OSMW"/>
    <property type="match status" value="1"/>
</dbReference>
<feature type="transmembrane region" description="Helical" evidence="6">
    <location>
        <begin position="227"/>
        <end position="249"/>
    </location>
</feature>
<dbReference type="PANTHER" id="PTHR30177">
    <property type="entry name" value="GLYCINE BETAINE/L-PROLINE TRANSPORT SYSTEM PERMEASE PROTEIN PROW"/>
    <property type="match status" value="1"/>
</dbReference>
<feature type="domain" description="ABC transmembrane type-1" evidence="7">
    <location>
        <begin position="65"/>
        <end position="246"/>
    </location>
</feature>
<dbReference type="Gene3D" id="1.10.3720.10">
    <property type="entry name" value="MetI-like"/>
    <property type="match status" value="1"/>
</dbReference>
<dbReference type="EMBL" id="JAFFZE010000004">
    <property type="protein sequence ID" value="MCT2582177.1"/>
    <property type="molecule type" value="Genomic_DNA"/>
</dbReference>
<evidence type="ECO:0000313" key="9">
    <source>
        <dbReference type="Proteomes" id="UP001156441"/>
    </source>
</evidence>
<name>A0ABT2J2T9_9PSEU</name>
<dbReference type="RefSeq" id="WP_260189525.1">
    <property type="nucleotide sequence ID" value="NZ_JAFFZE010000004.1"/>
</dbReference>
<reference evidence="8 9" key="1">
    <citation type="submission" date="2021-02" db="EMBL/GenBank/DDBJ databases">
        <title>Actinophytocola xerophila sp. nov., isolated from soil of cotton cropping field.</title>
        <authorList>
            <person name="Huang R."/>
            <person name="Chen X."/>
            <person name="Ge X."/>
            <person name="Liu W."/>
        </authorList>
    </citation>
    <scope>NUCLEOTIDE SEQUENCE [LARGE SCALE GENOMIC DNA]</scope>
    <source>
        <strain evidence="8 9">S1-96</strain>
    </source>
</reference>
<comment type="subcellular location">
    <subcellularLocation>
        <location evidence="6">Cell membrane</location>
        <topology evidence="6">Multi-pass membrane protein</topology>
    </subcellularLocation>
    <subcellularLocation>
        <location evidence="1">Membrane</location>
        <topology evidence="1">Multi-pass membrane protein</topology>
    </subcellularLocation>
</comment>
<evidence type="ECO:0000313" key="8">
    <source>
        <dbReference type="EMBL" id="MCT2582177.1"/>
    </source>
</evidence>
<dbReference type="SUPFAM" id="SSF161098">
    <property type="entry name" value="MetI-like"/>
    <property type="match status" value="1"/>
</dbReference>
<evidence type="ECO:0000256" key="6">
    <source>
        <dbReference type="RuleBase" id="RU363032"/>
    </source>
</evidence>
<dbReference type="InterPro" id="IPR035906">
    <property type="entry name" value="MetI-like_sf"/>
</dbReference>
<dbReference type="PROSITE" id="PS50928">
    <property type="entry name" value="ABC_TM1"/>
    <property type="match status" value="1"/>
</dbReference>
<dbReference type="CDD" id="cd06261">
    <property type="entry name" value="TM_PBP2"/>
    <property type="match status" value="1"/>
</dbReference>
<keyword evidence="2 6" id="KW-0813">Transport</keyword>
<proteinExistence type="inferred from homology"/>
<protein>
    <submittedName>
        <fullName evidence="8">ABC transporter permease</fullName>
    </submittedName>
</protein>
<gene>
    <name evidence="8" type="ORF">JT362_03435</name>
</gene>
<accession>A0ABT2J2T9</accession>
<feature type="transmembrane region" description="Helical" evidence="6">
    <location>
        <begin position="21"/>
        <end position="42"/>
    </location>
</feature>
<dbReference type="Proteomes" id="UP001156441">
    <property type="component" value="Unassembled WGS sequence"/>
</dbReference>
<feature type="transmembrane region" description="Helical" evidence="6">
    <location>
        <begin position="114"/>
        <end position="142"/>
    </location>
</feature>
<sequence>MTAPIQARRPARAARGTGRPRWAGLLVRPALIVAGLLVLWLWTRGQRLDSIEARNVNGEVIGSQVLEHVELTLICTALTIAIAVPLGVAVSLSRSRVGRVVVLGLGNLGQAIPSVGLIVLLALVISIGVGTAVIALVAYAVLPVLRNTMVGIEGVDPVLTEAARGMGLSRLAVLFTVELPLAVPVILAGVRTALVLTVASAPLAALIDGGGLGEGLFTGLSLNRPVISVTFGVLVAALALFADWLGLLAEMFLRPKGM</sequence>
<evidence type="ECO:0000256" key="5">
    <source>
        <dbReference type="ARBA" id="ARBA00023136"/>
    </source>
</evidence>
<evidence type="ECO:0000256" key="4">
    <source>
        <dbReference type="ARBA" id="ARBA00022989"/>
    </source>
</evidence>
<evidence type="ECO:0000256" key="1">
    <source>
        <dbReference type="ARBA" id="ARBA00004141"/>
    </source>
</evidence>
<evidence type="ECO:0000256" key="3">
    <source>
        <dbReference type="ARBA" id="ARBA00022692"/>
    </source>
</evidence>
<keyword evidence="5 6" id="KW-0472">Membrane</keyword>
<evidence type="ECO:0000259" key="7">
    <source>
        <dbReference type="PROSITE" id="PS50928"/>
    </source>
</evidence>
<keyword evidence="9" id="KW-1185">Reference proteome</keyword>
<keyword evidence="3 6" id="KW-0812">Transmembrane</keyword>
<dbReference type="InterPro" id="IPR051204">
    <property type="entry name" value="ABC_transp_perm/SBD"/>
</dbReference>
<dbReference type="InterPro" id="IPR000515">
    <property type="entry name" value="MetI-like"/>
</dbReference>
<feature type="transmembrane region" description="Helical" evidence="6">
    <location>
        <begin position="71"/>
        <end position="93"/>
    </location>
</feature>
<organism evidence="8 9">
    <name type="scientific">Actinophytocola gossypii</name>
    <dbReference type="NCBI Taxonomy" id="2812003"/>
    <lineage>
        <taxon>Bacteria</taxon>
        <taxon>Bacillati</taxon>
        <taxon>Actinomycetota</taxon>
        <taxon>Actinomycetes</taxon>
        <taxon>Pseudonocardiales</taxon>
        <taxon>Pseudonocardiaceae</taxon>
    </lineage>
</organism>
<feature type="transmembrane region" description="Helical" evidence="6">
    <location>
        <begin position="162"/>
        <end position="181"/>
    </location>
</feature>
<comment type="caution">
    <text evidence="8">The sequence shown here is derived from an EMBL/GenBank/DDBJ whole genome shotgun (WGS) entry which is preliminary data.</text>
</comment>